<accession>A0A518ISS6</accession>
<evidence type="ECO:0000313" key="4">
    <source>
        <dbReference type="Proteomes" id="UP000316770"/>
    </source>
</evidence>
<dbReference type="Gene3D" id="3.40.50.620">
    <property type="entry name" value="HUPs"/>
    <property type="match status" value="1"/>
</dbReference>
<feature type="transmembrane region" description="Helical" evidence="1">
    <location>
        <begin position="208"/>
        <end position="225"/>
    </location>
</feature>
<dbReference type="InterPro" id="IPR014729">
    <property type="entry name" value="Rossmann-like_a/b/a_fold"/>
</dbReference>
<evidence type="ECO:0000313" key="3">
    <source>
        <dbReference type="EMBL" id="QDV56144.1"/>
    </source>
</evidence>
<organism evidence="3 4">
    <name type="scientific">Rosistilla oblonga</name>
    <dbReference type="NCBI Taxonomy" id="2527990"/>
    <lineage>
        <taxon>Bacteria</taxon>
        <taxon>Pseudomonadati</taxon>
        <taxon>Planctomycetota</taxon>
        <taxon>Planctomycetia</taxon>
        <taxon>Pirellulales</taxon>
        <taxon>Pirellulaceae</taxon>
        <taxon>Rosistilla</taxon>
    </lineage>
</organism>
<feature type="domain" description="DUF218" evidence="2">
    <location>
        <begin position="41"/>
        <end position="192"/>
    </location>
</feature>
<dbReference type="RefSeq" id="WP_197453153.1">
    <property type="nucleotide sequence ID" value="NZ_CP036318.1"/>
</dbReference>
<dbReference type="AlphaFoldDB" id="A0A518ISS6"/>
<dbReference type="Proteomes" id="UP000316770">
    <property type="component" value="Chromosome"/>
</dbReference>
<protein>
    <recommendedName>
        <fullName evidence="2">DUF218 domain-containing protein</fullName>
    </recommendedName>
</protein>
<dbReference type="EMBL" id="CP036318">
    <property type="protein sequence ID" value="QDV56144.1"/>
    <property type="molecule type" value="Genomic_DNA"/>
</dbReference>
<reference evidence="3 4" key="1">
    <citation type="submission" date="2019-02" db="EMBL/GenBank/DDBJ databases">
        <title>Deep-cultivation of Planctomycetes and their phenomic and genomic characterization uncovers novel biology.</title>
        <authorList>
            <person name="Wiegand S."/>
            <person name="Jogler M."/>
            <person name="Boedeker C."/>
            <person name="Pinto D."/>
            <person name="Vollmers J."/>
            <person name="Rivas-Marin E."/>
            <person name="Kohn T."/>
            <person name="Peeters S.H."/>
            <person name="Heuer A."/>
            <person name="Rast P."/>
            <person name="Oberbeckmann S."/>
            <person name="Bunk B."/>
            <person name="Jeske O."/>
            <person name="Meyerdierks A."/>
            <person name="Storesund J.E."/>
            <person name="Kallscheuer N."/>
            <person name="Luecker S."/>
            <person name="Lage O.M."/>
            <person name="Pohl T."/>
            <person name="Merkel B.J."/>
            <person name="Hornburger P."/>
            <person name="Mueller R.-W."/>
            <person name="Bruemmer F."/>
            <person name="Labrenz M."/>
            <person name="Spormann A.M."/>
            <person name="Op den Camp H."/>
            <person name="Overmann J."/>
            <person name="Amann R."/>
            <person name="Jetten M.S.M."/>
            <person name="Mascher T."/>
            <person name="Medema M.H."/>
            <person name="Devos D.P."/>
            <person name="Kaster A.-K."/>
            <person name="Ovreas L."/>
            <person name="Rohde M."/>
            <person name="Galperin M.Y."/>
            <person name="Jogler C."/>
        </authorList>
    </citation>
    <scope>NUCLEOTIDE SEQUENCE [LARGE SCALE GENOMIC DNA]</scope>
    <source>
        <strain evidence="3 4">Mal33</strain>
    </source>
</reference>
<keyword evidence="1" id="KW-0812">Transmembrane</keyword>
<evidence type="ECO:0000256" key="1">
    <source>
        <dbReference type="SAM" id="Phobius"/>
    </source>
</evidence>
<sequence length="242" mass="27570">MIRRVGFAMLLIFGLLWASHAQLLRAVANGLDVSEPILPSDYVVVLPGGPETRTFAAVVILREGLAKRTAILRNPETNAVQEGLRLPTHEMTQRIFQERGIAEERMFFLDGESRTTHSDLELIGSILETDTDATITIVTNRFHTRRARWAAARIYGEKLERFSFVGAPSDAFVWETWWQSQRGLDLILAEYLKLGYYMVVYSTSMQRLAVVAIALGSTLVAVVWLRRRRRIFDLHHEQAQQT</sequence>
<name>A0A518ISS6_9BACT</name>
<gene>
    <name evidence="3" type="ORF">Mal33_21230</name>
</gene>
<keyword evidence="1" id="KW-0472">Membrane</keyword>
<keyword evidence="1" id="KW-1133">Transmembrane helix</keyword>
<proteinExistence type="predicted"/>
<evidence type="ECO:0000259" key="2">
    <source>
        <dbReference type="Pfam" id="PF02698"/>
    </source>
</evidence>
<dbReference type="Pfam" id="PF02698">
    <property type="entry name" value="DUF218"/>
    <property type="match status" value="1"/>
</dbReference>
<keyword evidence="4" id="KW-1185">Reference proteome</keyword>
<dbReference type="InterPro" id="IPR003848">
    <property type="entry name" value="DUF218"/>
</dbReference>